<dbReference type="Gene3D" id="1.20.272.10">
    <property type="match status" value="1"/>
</dbReference>
<comment type="caution">
    <text evidence="8">The sequence shown here is derived from an EMBL/GenBank/DDBJ whole genome shotgun (WGS) entry which is preliminary data.</text>
</comment>
<comment type="similarity">
    <text evidence="2">Belongs to the AAA ATPase family. RarA/MGS1/WRNIP1 subfamily.</text>
</comment>
<evidence type="ECO:0000313" key="9">
    <source>
        <dbReference type="Proteomes" id="UP001575105"/>
    </source>
</evidence>
<proteinExistence type="inferred from homology"/>
<evidence type="ECO:0000259" key="7">
    <source>
        <dbReference type="SMART" id="SM00382"/>
    </source>
</evidence>
<dbReference type="InterPro" id="IPR027417">
    <property type="entry name" value="P-loop_NTPase"/>
</dbReference>
<evidence type="ECO:0000256" key="2">
    <source>
        <dbReference type="ARBA" id="ARBA00008959"/>
    </source>
</evidence>
<evidence type="ECO:0000256" key="4">
    <source>
        <dbReference type="ARBA" id="ARBA00022741"/>
    </source>
</evidence>
<reference evidence="8 9" key="1">
    <citation type="submission" date="2024-08" db="EMBL/GenBank/DDBJ databases">
        <title>Whole-genome sequencing of halo(alkali)philic microorganisms from hypersaline lakes.</title>
        <authorList>
            <person name="Sorokin D.Y."/>
            <person name="Merkel A.Y."/>
            <person name="Messina E."/>
            <person name="Yakimov M."/>
        </authorList>
    </citation>
    <scope>NUCLEOTIDE SEQUENCE [LARGE SCALE GENOMIC DNA]</scope>
    <source>
        <strain evidence="8 9">AB-hyl4</strain>
    </source>
</reference>
<dbReference type="InterPro" id="IPR051314">
    <property type="entry name" value="AAA_ATPase_RarA/MGS1/WRNIP1"/>
</dbReference>
<keyword evidence="9" id="KW-1185">Reference proteome</keyword>
<dbReference type="Pfam" id="PF00004">
    <property type="entry name" value="AAA"/>
    <property type="match status" value="1"/>
</dbReference>
<dbReference type="Gene3D" id="3.40.50.300">
    <property type="entry name" value="P-loop containing nucleotide triphosphate hydrolases"/>
    <property type="match status" value="1"/>
</dbReference>
<dbReference type="Pfam" id="PF16193">
    <property type="entry name" value="AAA_assoc_2"/>
    <property type="match status" value="1"/>
</dbReference>
<comment type="function">
    <text evidence="1">DNA-dependent ATPase that plays important roles in cellular responses to stalled DNA replication processes.</text>
</comment>
<dbReference type="Gene3D" id="1.10.8.60">
    <property type="match status" value="1"/>
</dbReference>
<evidence type="ECO:0000256" key="5">
    <source>
        <dbReference type="ARBA" id="ARBA00022840"/>
    </source>
</evidence>
<dbReference type="CDD" id="cd18139">
    <property type="entry name" value="HLD_clamp_RarA"/>
    <property type="match status" value="1"/>
</dbReference>
<dbReference type="InterPro" id="IPR032423">
    <property type="entry name" value="AAA_assoc_2"/>
</dbReference>
<dbReference type="Pfam" id="PF12002">
    <property type="entry name" value="MgsA_C"/>
    <property type="match status" value="1"/>
</dbReference>
<evidence type="ECO:0000256" key="3">
    <source>
        <dbReference type="ARBA" id="ARBA00020776"/>
    </source>
</evidence>
<dbReference type="InterPro" id="IPR008921">
    <property type="entry name" value="DNA_pol3_clamp-load_cplx_C"/>
</dbReference>
<dbReference type="PANTHER" id="PTHR13779:SF7">
    <property type="entry name" value="ATPASE WRNIP1"/>
    <property type="match status" value="1"/>
</dbReference>
<dbReference type="InterPro" id="IPR021886">
    <property type="entry name" value="MgsA_C"/>
</dbReference>
<dbReference type="CDD" id="cd00009">
    <property type="entry name" value="AAA"/>
    <property type="match status" value="1"/>
</dbReference>
<dbReference type="InterPro" id="IPR003593">
    <property type="entry name" value="AAA+_ATPase"/>
</dbReference>
<dbReference type="InterPro" id="IPR003959">
    <property type="entry name" value="ATPase_AAA_core"/>
</dbReference>
<evidence type="ECO:0000256" key="6">
    <source>
        <dbReference type="SAM" id="MobiDB-lite"/>
    </source>
</evidence>
<organism evidence="8 9">
    <name type="scientific">Natronomicrosphaera hydrolytica</name>
    <dbReference type="NCBI Taxonomy" id="3242702"/>
    <lineage>
        <taxon>Bacteria</taxon>
        <taxon>Pseudomonadati</taxon>
        <taxon>Planctomycetota</taxon>
        <taxon>Phycisphaerae</taxon>
        <taxon>Phycisphaerales</taxon>
        <taxon>Phycisphaeraceae</taxon>
        <taxon>Natronomicrosphaera</taxon>
    </lineage>
</organism>
<protein>
    <recommendedName>
        <fullName evidence="3">Replication-associated recombination protein A</fullName>
    </recommendedName>
</protein>
<evidence type="ECO:0000313" key="8">
    <source>
        <dbReference type="EMBL" id="MFA9479064.1"/>
    </source>
</evidence>
<keyword evidence="4" id="KW-0547">Nucleotide-binding</keyword>
<dbReference type="SMART" id="SM00382">
    <property type="entry name" value="AAA"/>
    <property type="match status" value="1"/>
</dbReference>
<dbReference type="RefSeq" id="WP_425345992.1">
    <property type="nucleotide sequence ID" value="NZ_JBGUBD010000007.1"/>
</dbReference>
<gene>
    <name evidence="8" type="ORF">ACERK3_12300</name>
</gene>
<name>A0ABV4U956_9BACT</name>
<dbReference type="SUPFAM" id="SSF52540">
    <property type="entry name" value="P-loop containing nucleoside triphosphate hydrolases"/>
    <property type="match status" value="1"/>
</dbReference>
<keyword evidence="5" id="KW-0067">ATP-binding</keyword>
<accession>A0ABV4U956</accession>
<feature type="domain" description="AAA+ ATPase" evidence="7">
    <location>
        <begin position="51"/>
        <end position="192"/>
    </location>
</feature>
<dbReference type="Proteomes" id="UP001575105">
    <property type="component" value="Unassembled WGS sequence"/>
</dbReference>
<dbReference type="EMBL" id="JBGUBD010000007">
    <property type="protein sequence ID" value="MFA9479064.1"/>
    <property type="molecule type" value="Genomic_DNA"/>
</dbReference>
<dbReference type="PANTHER" id="PTHR13779">
    <property type="entry name" value="WERNER HELICASE-INTERACTING PROTEIN 1 FAMILY MEMBER"/>
    <property type="match status" value="1"/>
</dbReference>
<sequence>MDLWSQERERNRAAAEPLAVRMRPRSLEEFAGQAHFLGPGKMLRRMLEADRLTSVIFYGPPGTGKTTLAELIANYTQRRFERANAAAVGVKDVRFILDTALRQLEADGVRTILFLDEIHRFNRAQQDVLLPDVERGVITLIGATTENPFFAINSPLVSRSQIFQFQPLTEEQIISLLRRAIADEDRGFGKLDIEVTDEALGHWATISDGDARRALAALEIAVLSGGSDGAAGKPTAADPNSKLETRNSKLRIDLEAAEQSIQQKAIVYDATGDEHYDAISAFIKSMRGSDPDAAVYWLARMLEAGEDPRFIARRIAILASEDVGNADPRAIQIAAAAYQITERIGMPECQLTLGQAAIYMATAPKSNASALAIWSAMSDVKNGRTVPVPRHLRDGHYKGAKRLGHGEGYASAHDTDTGFVDQDYLGVDKTYYRPTDRGWEQRIGEYLRWINQQRETPRPPPASGSPPTLGKRSEPPESDVSGPSMPKIDE</sequence>
<evidence type="ECO:0000256" key="1">
    <source>
        <dbReference type="ARBA" id="ARBA00002393"/>
    </source>
</evidence>
<feature type="region of interest" description="Disordered" evidence="6">
    <location>
        <begin position="450"/>
        <end position="490"/>
    </location>
</feature>
<dbReference type="Gene3D" id="1.10.3710.10">
    <property type="entry name" value="DNA polymerase III clamp loader subunits, C-terminal domain"/>
    <property type="match status" value="1"/>
</dbReference>
<dbReference type="SUPFAM" id="SSF48019">
    <property type="entry name" value="post-AAA+ oligomerization domain-like"/>
    <property type="match status" value="1"/>
</dbReference>